<evidence type="ECO:0008006" key="3">
    <source>
        <dbReference type="Google" id="ProtNLM"/>
    </source>
</evidence>
<keyword evidence="1" id="KW-0812">Transmembrane</keyword>
<keyword evidence="1" id="KW-0472">Membrane</keyword>
<evidence type="ECO:0000313" key="2">
    <source>
        <dbReference type="EMBL" id="ANY66926.1"/>
    </source>
</evidence>
<dbReference type="EMBL" id="CP016808">
    <property type="protein sequence ID" value="ANY66926.1"/>
    <property type="molecule type" value="Genomic_DNA"/>
</dbReference>
<accession>A0A1B2DGU6</accession>
<dbReference type="AlphaFoldDB" id="A0A1B2DGU6"/>
<protein>
    <recommendedName>
        <fullName evidence="3">DUF1146 domain-containing protein</fullName>
    </recommendedName>
</protein>
<dbReference type="InterPro" id="IPR009526">
    <property type="entry name" value="DUF1146"/>
</dbReference>
<keyword evidence="1" id="KW-1133">Transmembrane helix</keyword>
<proteinExistence type="predicted"/>
<feature type="transmembrane region" description="Helical" evidence="1">
    <location>
        <begin position="57"/>
        <end position="79"/>
    </location>
</feature>
<reference evidence="2" key="1">
    <citation type="submission" date="2016-08" db="EMBL/GenBank/DDBJ databases">
        <title>Complete Genome Seqeunce of Paenibacillus sp. BIHB 4019 from tea rhizoplane.</title>
        <authorList>
            <person name="Thakur R."/>
            <person name="Swarnkar M.K."/>
            <person name="Gulati A."/>
        </authorList>
    </citation>
    <scope>NUCLEOTIDE SEQUENCE [LARGE SCALE GENOMIC DNA]</scope>
    <source>
        <strain evidence="2">BIHB4019</strain>
    </source>
</reference>
<gene>
    <name evidence="2" type="ORF">BBD42_10930</name>
</gene>
<name>A0A1B2DGU6_9BACL</name>
<organism evidence="2">
    <name type="scientific">Paenibacillus sp. BIHB 4019</name>
    <dbReference type="NCBI Taxonomy" id="1870819"/>
    <lineage>
        <taxon>Bacteria</taxon>
        <taxon>Bacillati</taxon>
        <taxon>Bacillota</taxon>
        <taxon>Bacilli</taxon>
        <taxon>Bacillales</taxon>
        <taxon>Paenibacillaceae</taxon>
        <taxon>Paenibacillus</taxon>
    </lineage>
</organism>
<sequence>MGLTQDMLNNMQTATGVTGLFSIVVTLVSIVLIWFIMQELKWEAFFAFPRSPKARMFQAVIAIILGHAFASFILDYWSWTTMLKSFVE</sequence>
<dbReference type="RefSeq" id="WP_099518202.1">
    <property type="nucleotide sequence ID" value="NZ_CP016808.1"/>
</dbReference>
<evidence type="ECO:0000256" key="1">
    <source>
        <dbReference type="SAM" id="Phobius"/>
    </source>
</evidence>
<dbReference type="Pfam" id="PF06612">
    <property type="entry name" value="DUF1146"/>
    <property type="match status" value="1"/>
</dbReference>
<feature type="transmembrane region" description="Helical" evidence="1">
    <location>
        <begin position="20"/>
        <end position="37"/>
    </location>
</feature>